<feature type="compositionally biased region" description="Polar residues" evidence="1">
    <location>
        <begin position="22"/>
        <end position="32"/>
    </location>
</feature>
<feature type="compositionally biased region" description="Basic and acidic residues" evidence="1">
    <location>
        <begin position="88"/>
        <end position="111"/>
    </location>
</feature>
<comment type="caution">
    <text evidence="2">The sequence shown here is derived from an EMBL/GenBank/DDBJ whole genome shotgun (WGS) entry which is preliminary data.</text>
</comment>
<name>A0A833S9Y7_9HYME</name>
<evidence type="ECO:0000256" key="1">
    <source>
        <dbReference type="SAM" id="MobiDB-lite"/>
    </source>
</evidence>
<keyword evidence="3" id="KW-1185">Reference proteome</keyword>
<organism evidence="2 3">
    <name type="scientific">Frieseomelitta varia</name>
    <dbReference type="NCBI Taxonomy" id="561572"/>
    <lineage>
        <taxon>Eukaryota</taxon>
        <taxon>Metazoa</taxon>
        <taxon>Ecdysozoa</taxon>
        <taxon>Arthropoda</taxon>
        <taxon>Hexapoda</taxon>
        <taxon>Insecta</taxon>
        <taxon>Pterygota</taxon>
        <taxon>Neoptera</taxon>
        <taxon>Endopterygota</taxon>
        <taxon>Hymenoptera</taxon>
        <taxon>Apocrita</taxon>
        <taxon>Aculeata</taxon>
        <taxon>Apoidea</taxon>
        <taxon>Anthophila</taxon>
        <taxon>Apidae</taxon>
        <taxon>Frieseomelitta</taxon>
    </lineage>
</organism>
<evidence type="ECO:0000313" key="3">
    <source>
        <dbReference type="Proteomes" id="UP000655588"/>
    </source>
</evidence>
<reference evidence="2" key="1">
    <citation type="submission" date="2019-11" db="EMBL/GenBank/DDBJ databases">
        <title>The nuclear and mitochondrial genomes of Frieseomelitta varia - a highly eusocial stingless bee (Meliponini) with a permanently sterile worker caste.</title>
        <authorList>
            <person name="Freitas F.C.P."/>
            <person name="Lourenco A.P."/>
            <person name="Nunes F.M.F."/>
            <person name="Paschoal A.R."/>
            <person name="Abreu F.C.P."/>
            <person name="Barbin F.O."/>
            <person name="Bataglia L."/>
            <person name="Cardoso-Junior C.A.M."/>
            <person name="Cervoni M.S."/>
            <person name="Silva S.R."/>
            <person name="Dalarmi F."/>
            <person name="Del Lama M.A."/>
            <person name="Depintor T.S."/>
            <person name="Ferreira K.M."/>
            <person name="Goria P.S."/>
            <person name="Jaskot M.C."/>
            <person name="Lago D.C."/>
            <person name="Luna-Lucena D."/>
            <person name="Moda L.M."/>
            <person name="Nascimento L."/>
            <person name="Pedrino M."/>
            <person name="Rabico F.O."/>
            <person name="Sanches F.C."/>
            <person name="Santos D.E."/>
            <person name="Santos C.G."/>
            <person name="Vieira J."/>
            <person name="Lopes T.F."/>
            <person name="Barchuk A.R."/>
            <person name="Hartfelder K."/>
            <person name="Simoes Z.L.P."/>
            <person name="Bitondi M.M.G."/>
            <person name="Pinheiro D.G."/>
        </authorList>
    </citation>
    <scope>NUCLEOTIDE SEQUENCE</scope>
    <source>
        <strain evidence="2">USP_RPSP 00005682</strain>
        <tissue evidence="2">Whole individual</tissue>
    </source>
</reference>
<feature type="region of interest" description="Disordered" evidence="1">
    <location>
        <begin position="1"/>
        <end position="36"/>
    </location>
</feature>
<gene>
    <name evidence="2" type="ORF">E2986_12137</name>
</gene>
<protein>
    <submittedName>
        <fullName evidence="2">Uncharacterized protein</fullName>
    </submittedName>
</protein>
<evidence type="ECO:0000313" key="2">
    <source>
        <dbReference type="EMBL" id="KAF3425692.1"/>
    </source>
</evidence>
<dbReference type="EMBL" id="WNWW01000367">
    <property type="protein sequence ID" value="KAF3425692.1"/>
    <property type="molecule type" value="Genomic_DNA"/>
</dbReference>
<proteinExistence type="predicted"/>
<feature type="region of interest" description="Disordered" evidence="1">
    <location>
        <begin position="88"/>
        <end position="124"/>
    </location>
</feature>
<sequence length="124" mass="14324">MFYFPNRTHENKSFHKNHGVTAIQNDPTSSRSSQEDVILSASAYTGPERTSSVFHRDESPTFQKTIPAFQLESSKSVDNYDKEDVRFETRNTRHEESIDELTSSKHVDHIDGNNIEVRPGEYYQ</sequence>
<accession>A0A833S9Y7</accession>
<dbReference type="Proteomes" id="UP000655588">
    <property type="component" value="Unassembled WGS sequence"/>
</dbReference>
<dbReference type="AlphaFoldDB" id="A0A833S9Y7"/>